<evidence type="ECO:0000256" key="1">
    <source>
        <dbReference type="SAM" id="SignalP"/>
    </source>
</evidence>
<feature type="chain" id="PRO_5035839138" evidence="1">
    <location>
        <begin position="20"/>
        <end position="342"/>
    </location>
</feature>
<sequence>MRTLPAILLLTFLTLPVRSDEEQSGEEPPDEVLLIMGENATFLNSNETIYEAEEPWKFNFLETYLPLFIFVLDLSVEDRQVLQNYMTEKTYEKLKYDIDSKVRMNREDSVLTRINESLVESINSLERFDEATVDVVEGYHNASVYNAIRCVYLKQLRPFLPLIDQMAIMQYLAQRKVSEYERMSIWARIWENLNAWMYGKKKANECYAVEPKCVRHALEKLSFEQRVDLDKAAYENRFDSVDDIIRGKLKETEKGDELDDWLLRNRPPAALEAILDERSDVEEQALQRLRDNGVLSSLNHYYKAVIETRTMEEQEEIRQFFDTMNDTFARCFDPLRGQNDDF</sequence>
<organism evidence="2 3">
    <name type="scientific">Caenorhabditis japonica</name>
    <dbReference type="NCBI Taxonomy" id="281687"/>
    <lineage>
        <taxon>Eukaryota</taxon>
        <taxon>Metazoa</taxon>
        <taxon>Ecdysozoa</taxon>
        <taxon>Nematoda</taxon>
        <taxon>Chromadorea</taxon>
        <taxon>Rhabditida</taxon>
        <taxon>Rhabditina</taxon>
        <taxon>Rhabditomorpha</taxon>
        <taxon>Rhabditoidea</taxon>
        <taxon>Rhabditidae</taxon>
        <taxon>Peloderinae</taxon>
        <taxon>Caenorhabditis</taxon>
    </lineage>
</organism>
<name>A0A8R1DR34_CAEJA</name>
<keyword evidence="1" id="KW-0732">Signal</keyword>
<dbReference type="Proteomes" id="UP000005237">
    <property type="component" value="Unassembled WGS sequence"/>
</dbReference>
<reference evidence="3" key="1">
    <citation type="submission" date="2010-08" db="EMBL/GenBank/DDBJ databases">
        <authorList>
            <consortium name="Caenorhabditis japonica Sequencing Consortium"/>
            <person name="Wilson R.K."/>
        </authorList>
    </citation>
    <scope>NUCLEOTIDE SEQUENCE [LARGE SCALE GENOMIC DNA]</scope>
    <source>
        <strain evidence="3">DF5081</strain>
    </source>
</reference>
<keyword evidence="3" id="KW-1185">Reference proteome</keyword>
<evidence type="ECO:0000313" key="2">
    <source>
        <dbReference type="EnsemblMetazoa" id="CJA09601.1"/>
    </source>
</evidence>
<feature type="signal peptide" evidence="1">
    <location>
        <begin position="1"/>
        <end position="19"/>
    </location>
</feature>
<proteinExistence type="predicted"/>
<evidence type="ECO:0000313" key="3">
    <source>
        <dbReference type="Proteomes" id="UP000005237"/>
    </source>
</evidence>
<dbReference type="AlphaFoldDB" id="A0A8R1DR34"/>
<accession>A0A8R1DR34</accession>
<protein>
    <submittedName>
        <fullName evidence="2">Uncharacterized protein</fullName>
    </submittedName>
</protein>
<dbReference type="EnsemblMetazoa" id="CJA09601.1">
    <property type="protein sequence ID" value="CJA09601.1"/>
    <property type="gene ID" value="WBGene00128804"/>
</dbReference>
<reference evidence="2" key="2">
    <citation type="submission" date="2022-06" db="UniProtKB">
        <authorList>
            <consortium name="EnsemblMetazoa"/>
        </authorList>
    </citation>
    <scope>IDENTIFICATION</scope>
    <source>
        <strain evidence="2">DF5081</strain>
    </source>
</reference>